<dbReference type="InterPro" id="IPR005838">
    <property type="entry name" value="T3SS_IM_P"/>
</dbReference>
<evidence type="ECO:0000313" key="14">
    <source>
        <dbReference type="EMBL" id="QCI22544.1"/>
    </source>
</evidence>
<dbReference type="GO" id="GO:0005886">
    <property type="term" value="C:plasma membrane"/>
    <property type="evidence" value="ECO:0007669"/>
    <property type="project" value="UniProtKB-SubCell"/>
</dbReference>
<feature type="transmembrane region" description="Helical" evidence="13">
    <location>
        <begin position="136"/>
        <end position="155"/>
    </location>
</feature>
<evidence type="ECO:0000313" key="15">
    <source>
        <dbReference type="Proteomes" id="UP000298716"/>
    </source>
</evidence>
<feature type="transmembrane region" description="Helical" evidence="13">
    <location>
        <begin position="353"/>
        <end position="374"/>
    </location>
</feature>
<dbReference type="Pfam" id="PF04347">
    <property type="entry name" value="FliO"/>
    <property type="match status" value="1"/>
</dbReference>
<keyword evidence="4 13" id="KW-0813">Transport</keyword>
<protein>
    <recommendedName>
        <fullName evidence="3 13">Flagellar biosynthetic protein FliP</fullName>
    </recommendedName>
</protein>
<dbReference type="InterPro" id="IPR005837">
    <property type="entry name" value="FliP"/>
</dbReference>
<evidence type="ECO:0000256" key="8">
    <source>
        <dbReference type="ARBA" id="ARBA00022927"/>
    </source>
</evidence>
<organism evidence="14 15">
    <name type="scientific">Buchnera aphidicola</name>
    <name type="common">Macrosiphum gaurae</name>
    <dbReference type="NCBI Taxonomy" id="2315801"/>
    <lineage>
        <taxon>Bacteria</taxon>
        <taxon>Pseudomonadati</taxon>
        <taxon>Pseudomonadota</taxon>
        <taxon>Gammaproteobacteria</taxon>
        <taxon>Enterobacterales</taxon>
        <taxon>Erwiniaceae</taxon>
        <taxon>Buchnera</taxon>
    </lineage>
</organism>
<evidence type="ECO:0000256" key="4">
    <source>
        <dbReference type="ARBA" id="ARBA00022448"/>
    </source>
</evidence>
<keyword evidence="5 13" id="KW-1003">Cell membrane</keyword>
<dbReference type="EMBL" id="CP034867">
    <property type="protein sequence ID" value="QCI22544.1"/>
    <property type="molecule type" value="Genomic_DNA"/>
</dbReference>
<dbReference type="OrthoDB" id="9805111at2"/>
<evidence type="ECO:0000256" key="12">
    <source>
        <dbReference type="ARBA" id="ARBA00023225"/>
    </source>
</evidence>
<dbReference type="PROSITE" id="PS01060">
    <property type="entry name" value="FLIP_1"/>
    <property type="match status" value="1"/>
</dbReference>
<keyword evidence="9 13" id="KW-1133">Transmembrane helix</keyword>
<comment type="similarity">
    <text evidence="2 13">Belongs to the FliP/MopC/SpaP family.</text>
</comment>
<keyword evidence="12 13" id="KW-1006">Bacterial flagellum protein export</keyword>
<dbReference type="Proteomes" id="UP000298716">
    <property type="component" value="Chromosome"/>
</dbReference>
<evidence type="ECO:0000256" key="9">
    <source>
        <dbReference type="ARBA" id="ARBA00022989"/>
    </source>
</evidence>
<keyword evidence="6 13" id="KW-0812">Transmembrane</keyword>
<dbReference type="GO" id="GO:0044781">
    <property type="term" value="P:bacterial-type flagellum organization"/>
    <property type="evidence" value="ECO:0007669"/>
    <property type="project" value="UniProtKB-UniRule"/>
</dbReference>
<dbReference type="PROSITE" id="PS01061">
    <property type="entry name" value="FLIP_2"/>
    <property type="match status" value="1"/>
</dbReference>
<reference evidence="14 15" key="1">
    <citation type="submission" date="2018-12" db="EMBL/GenBank/DDBJ databases">
        <authorList>
            <person name="Chong R.A."/>
        </authorList>
    </citation>
    <scope>NUCLEOTIDE SEQUENCE [LARGE SCALE GENOMIC DNA]</scope>
    <source>
        <strain evidence="14 15">Mga</strain>
    </source>
</reference>
<evidence type="ECO:0000256" key="2">
    <source>
        <dbReference type="ARBA" id="ARBA00006257"/>
    </source>
</evidence>
<dbReference type="AlphaFoldDB" id="A0A4D6Y8H8"/>
<proteinExistence type="inferred from homology"/>
<sequence length="379" mass="43460">MKNNMFFQSISNTFQPIFNSEKFFQIISSLSEIILLILFLSWILKKLSFFKINNMTSSIRIIDRLSIGSQESIVLVEVKRVRLLLGVTTKNITHLYTFSSISKDEKIKKIDDTLFQKKSFNRSLKNFSKIFWKKIMFYRIIPFLFLLLLCPTVRAEIPGLTSHVLDDGGQTWSVPVQTLVFLTSLTFLPAFLLMMTSFTRIIIVFGLLRNALGTPYAPPNQILIGLALFLTFFIMSPTFDKIYQDAYVPFSEEKMNMEDAISKGSIPLKKFMLNQIRIPDLELFSKLANISYYENKNDIPMRILLPSFITSELKTAFQIGFTIFIPFLIIDLVVASVLMALGMMMVPPSTISLPFKLMLFVLVDGWQLLITSLAQSFNT</sequence>
<keyword evidence="7 13" id="KW-1005">Bacterial flagellum biogenesis</keyword>
<dbReference type="PANTHER" id="PTHR30587">
    <property type="entry name" value="FLAGELLAR BIOSYNTHETIC PROTEIN FLIP"/>
    <property type="match status" value="1"/>
</dbReference>
<feature type="transmembrane region" description="Helical" evidence="13">
    <location>
        <begin position="23"/>
        <end position="44"/>
    </location>
</feature>
<comment type="subcellular location">
    <subcellularLocation>
        <location evidence="13">Cell membrane</location>
        <topology evidence="13">Multi-pass membrane protein</topology>
    </subcellularLocation>
    <subcellularLocation>
        <location evidence="13">Bacterial flagellum basal body</location>
    </subcellularLocation>
</comment>
<feature type="transmembrane region" description="Helical" evidence="13">
    <location>
        <begin position="175"/>
        <end position="208"/>
    </location>
</feature>
<evidence type="ECO:0000256" key="10">
    <source>
        <dbReference type="ARBA" id="ARBA00023136"/>
    </source>
</evidence>
<evidence type="ECO:0000256" key="6">
    <source>
        <dbReference type="ARBA" id="ARBA00022692"/>
    </source>
</evidence>
<dbReference type="InterPro" id="IPR022781">
    <property type="entry name" value="Flagellar_biosynth_FliO"/>
</dbReference>
<name>A0A4D6Y8H8_9GAMM</name>
<dbReference type="NCBIfam" id="NF009438">
    <property type="entry name" value="PRK12797.1"/>
    <property type="match status" value="1"/>
</dbReference>
<reference evidence="14 15" key="2">
    <citation type="submission" date="2019-05" db="EMBL/GenBank/DDBJ databases">
        <title>Genome evolution of the obligate endosymbiont Buchnera aphidicola.</title>
        <authorList>
            <person name="Moran N.A."/>
        </authorList>
    </citation>
    <scope>NUCLEOTIDE SEQUENCE [LARGE SCALE GENOMIC DNA]</scope>
    <source>
        <strain evidence="14 15">Mga</strain>
    </source>
</reference>
<dbReference type="NCBIfam" id="TIGR03500">
    <property type="entry name" value="FliO_TIGR"/>
    <property type="match status" value="1"/>
</dbReference>
<keyword evidence="11" id="KW-0975">Bacterial flagellum</keyword>
<evidence type="ECO:0000256" key="3">
    <source>
        <dbReference type="ARBA" id="ARBA00021714"/>
    </source>
</evidence>
<keyword evidence="8 13" id="KW-0653">Protein transport</keyword>
<evidence type="ECO:0000256" key="5">
    <source>
        <dbReference type="ARBA" id="ARBA00022475"/>
    </source>
</evidence>
<gene>
    <name evidence="13 14" type="primary">fliP</name>
    <name evidence="14" type="ORF">D9V72_00410</name>
</gene>
<dbReference type="PRINTS" id="PR00951">
    <property type="entry name" value="FLGBIOSNFLIP"/>
</dbReference>
<dbReference type="GO" id="GO:0009306">
    <property type="term" value="P:protein secretion"/>
    <property type="evidence" value="ECO:0007669"/>
    <property type="project" value="UniProtKB-UniRule"/>
</dbReference>
<keyword evidence="14" id="KW-0282">Flagellum</keyword>
<dbReference type="PANTHER" id="PTHR30587:SF0">
    <property type="entry name" value="FLAGELLAR BIOSYNTHETIC PROTEIN FLIP"/>
    <property type="match status" value="1"/>
</dbReference>
<feature type="transmembrane region" description="Helical" evidence="13">
    <location>
        <begin position="316"/>
        <end position="341"/>
    </location>
</feature>
<feature type="transmembrane region" description="Helical" evidence="13">
    <location>
        <begin position="220"/>
        <end position="239"/>
    </location>
</feature>
<evidence type="ECO:0000256" key="1">
    <source>
        <dbReference type="ARBA" id="ARBA00003663"/>
    </source>
</evidence>
<evidence type="ECO:0000256" key="13">
    <source>
        <dbReference type="RuleBase" id="RU362069"/>
    </source>
</evidence>
<evidence type="ECO:0000256" key="7">
    <source>
        <dbReference type="ARBA" id="ARBA00022795"/>
    </source>
</evidence>
<accession>A0A4D6Y8H8</accession>
<dbReference type="Pfam" id="PF00813">
    <property type="entry name" value="FliP"/>
    <property type="match status" value="1"/>
</dbReference>
<dbReference type="PRINTS" id="PR01302">
    <property type="entry name" value="TYPE3IMPPROT"/>
</dbReference>
<dbReference type="GO" id="GO:0009425">
    <property type="term" value="C:bacterial-type flagellum basal body"/>
    <property type="evidence" value="ECO:0007669"/>
    <property type="project" value="UniProtKB-SubCell"/>
</dbReference>
<keyword evidence="10 13" id="KW-0472">Membrane</keyword>
<dbReference type="NCBIfam" id="TIGR01103">
    <property type="entry name" value="fliP"/>
    <property type="match status" value="1"/>
</dbReference>
<keyword evidence="14" id="KW-0969">Cilium</keyword>
<evidence type="ECO:0000256" key="11">
    <source>
        <dbReference type="ARBA" id="ARBA00023143"/>
    </source>
</evidence>
<comment type="function">
    <text evidence="1 13">Plays a role in the flagellum-specific transport system.</text>
</comment>
<keyword evidence="14" id="KW-0966">Cell projection</keyword>